<dbReference type="AlphaFoldDB" id="A0A7Z0D471"/>
<dbReference type="InterPro" id="IPR036390">
    <property type="entry name" value="WH_DNA-bd_sf"/>
</dbReference>
<evidence type="ECO:0000313" key="2">
    <source>
        <dbReference type="EMBL" id="NYI68491.1"/>
    </source>
</evidence>
<evidence type="ECO:0000313" key="3">
    <source>
        <dbReference type="Proteomes" id="UP000539111"/>
    </source>
</evidence>
<dbReference type="GO" id="GO:0006950">
    <property type="term" value="P:response to stress"/>
    <property type="evidence" value="ECO:0007669"/>
    <property type="project" value="TreeGrafter"/>
</dbReference>
<dbReference type="RefSeq" id="WP_179428835.1">
    <property type="nucleotide sequence ID" value="NZ_JACBZP010000001.1"/>
</dbReference>
<comment type="caution">
    <text evidence="2">The sequence shown here is derived from an EMBL/GenBank/DDBJ whole genome shotgun (WGS) entry which is preliminary data.</text>
</comment>
<dbReference type="GO" id="GO:0003677">
    <property type="term" value="F:DNA binding"/>
    <property type="evidence" value="ECO:0007669"/>
    <property type="project" value="UniProtKB-KW"/>
</dbReference>
<sequence>MRTNDTARRADGELIDALAQSAFLTMGVLTRLAADNDLSLTQLRVLAILRDRDLQMGDLASYLGLEKSTLTGLVSRAEKRGLVQRRASGTDRRGVDVRLSDQGQALAARLTGDLESLLAPLTDALDPAERDDLRRLLAKATGAAAPSR</sequence>
<dbReference type="PROSITE" id="PS50995">
    <property type="entry name" value="HTH_MARR_2"/>
    <property type="match status" value="1"/>
</dbReference>
<dbReference type="SUPFAM" id="SSF46785">
    <property type="entry name" value="Winged helix' DNA-binding domain"/>
    <property type="match status" value="1"/>
</dbReference>
<feature type="domain" description="HTH marR-type" evidence="1">
    <location>
        <begin position="11"/>
        <end position="142"/>
    </location>
</feature>
<organism evidence="2 3">
    <name type="scientific">Spelaeicoccus albus</name>
    <dbReference type="NCBI Taxonomy" id="1280376"/>
    <lineage>
        <taxon>Bacteria</taxon>
        <taxon>Bacillati</taxon>
        <taxon>Actinomycetota</taxon>
        <taxon>Actinomycetes</taxon>
        <taxon>Micrococcales</taxon>
        <taxon>Brevibacteriaceae</taxon>
        <taxon>Spelaeicoccus</taxon>
    </lineage>
</organism>
<dbReference type="PANTHER" id="PTHR33164">
    <property type="entry name" value="TRANSCRIPTIONAL REGULATOR, MARR FAMILY"/>
    <property type="match status" value="1"/>
</dbReference>
<dbReference type="Proteomes" id="UP000539111">
    <property type="component" value="Unassembled WGS sequence"/>
</dbReference>
<dbReference type="SMART" id="SM00347">
    <property type="entry name" value="HTH_MARR"/>
    <property type="match status" value="1"/>
</dbReference>
<keyword evidence="3" id="KW-1185">Reference proteome</keyword>
<dbReference type="Pfam" id="PF12802">
    <property type="entry name" value="MarR_2"/>
    <property type="match status" value="1"/>
</dbReference>
<dbReference type="PANTHER" id="PTHR33164:SF107">
    <property type="entry name" value="TRANSCRIPTIONAL REGULATORY PROTEIN"/>
    <property type="match status" value="1"/>
</dbReference>
<reference evidence="2 3" key="1">
    <citation type="submission" date="2020-07" db="EMBL/GenBank/DDBJ databases">
        <title>Sequencing the genomes of 1000 actinobacteria strains.</title>
        <authorList>
            <person name="Klenk H.-P."/>
        </authorList>
    </citation>
    <scope>NUCLEOTIDE SEQUENCE [LARGE SCALE GENOMIC DNA]</scope>
    <source>
        <strain evidence="2 3">DSM 26341</strain>
    </source>
</reference>
<dbReference type="InterPro" id="IPR000835">
    <property type="entry name" value="HTH_MarR-typ"/>
</dbReference>
<gene>
    <name evidence="2" type="ORF">BJY26_002797</name>
</gene>
<accession>A0A7Z0D471</accession>
<dbReference type="GO" id="GO:0003700">
    <property type="term" value="F:DNA-binding transcription factor activity"/>
    <property type="evidence" value="ECO:0007669"/>
    <property type="project" value="InterPro"/>
</dbReference>
<dbReference type="Gene3D" id="1.10.10.10">
    <property type="entry name" value="Winged helix-like DNA-binding domain superfamily/Winged helix DNA-binding domain"/>
    <property type="match status" value="1"/>
</dbReference>
<evidence type="ECO:0000259" key="1">
    <source>
        <dbReference type="PROSITE" id="PS50995"/>
    </source>
</evidence>
<name>A0A7Z0D471_9MICO</name>
<dbReference type="InterPro" id="IPR039422">
    <property type="entry name" value="MarR/SlyA-like"/>
</dbReference>
<proteinExistence type="predicted"/>
<dbReference type="EMBL" id="JACBZP010000001">
    <property type="protein sequence ID" value="NYI68491.1"/>
    <property type="molecule type" value="Genomic_DNA"/>
</dbReference>
<keyword evidence="2" id="KW-0238">DNA-binding</keyword>
<dbReference type="PRINTS" id="PR00598">
    <property type="entry name" value="HTHMARR"/>
</dbReference>
<dbReference type="InterPro" id="IPR036388">
    <property type="entry name" value="WH-like_DNA-bd_sf"/>
</dbReference>
<protein>
    <submittedName>
        <fullName evidence="2">DNA-binding MarR family transcriptional regulator</fullName>
    </submittedName>
</protein>